<sequence length="614" mass="69258">GESSARHAAYELALLASESKPSVISDKTTEERTFATGNTVPKSQAVFFFEHESNLTKVRGFGERVSAADYEQSEKTTKDSSEQRVRPRVLHIVYTTNTETLQVCRKATRRGRYSRWCSPYPNDNQQTLEPGKITEHTQNTNSKTPETLQPPFGLSWLQATQILNIFRQEYTSQFPFVLIRSDVTAESLYKGNPFLFRAVMLVAAPLSEPRIIKMKRNVLAYLGYRTLVEEDKTLDILQGILVIVAWAHKCHIGNSQAVNLACLGLGYAHNLGITQDTSLSSGPHINTKDSYIAVLDPKEDADSMEKKRTLLGIYCVLSILSTRQSRTNPLQTPYINGCLKSFSETQDSPSDSVAEHMVRLIQMSERLSEGFGDPYERTLSRPFAFLLEGTGRRFHSDLSRLSESVAYPNLASRSQIFELHRLYLLVRLYEPAIIVACHPDEGVAQFYYLLICLRNCLEAMQSFFELLLGLPVEIVLRCSILTVDQALYVMLQASRLLLIETHEWDVESARQTLDLSAVLGRVIARFEEAEELRKKEIRNFVDGVREEESGGGVSSVTMVVKEVQWLKYWFEANTQGRQVGDASSVEANGDMSHNGAKPRWSVGLLEEMPWNITS</sequence>
<evidence type="ECO:0000256" key="3">
    <source>
        <dbReference type="ARBA" id="ARBA00023125"/>
    </source>
</evidence>
<dbReference type="PANTHER" id="PTHR31845:SF10">
    <property type="entry name" value="ZN(II)2CYS6 TRANSCRIPTION FACTOR (EUROFUNG)"/>
    <property type="match status" value="1"/>
</dbReference>
<evidence type="ECO:0000313" key="7">
    <source>
        <dbReference type="EMBL" id="CAG1974147.1"/>
    </source>
</evidence>
<dbReference type="GO" id="GO:0000981">
    <property type="term" value="F:DNA-binding transcription factor activity, RNA polymerase II-specific"/>
    <property type="evidence" value="ECO:0007669"/>
    <property type="project" value="TreeGrafter"/>
</dbReference>
<accession>A0A4U9ENI7</accession>
<keyword evidence="3" id="KW-0238">DNA-binding</keyword>
<dbReference type="InterPro" id="IPR051089">
    <property type="entry name" value="prtT"/>
</dbReference>
<evidence type="ECO:0000313" key="8">
    <source>
        <dbReference type="EMBL" id="VIO55686.1"/>
    </source>
</evidence>
<dbReference type="AlphaFoldDB" id="A0A4U9ENI7"/>
<keyword evidence="5" id="KW-0539">Nucleus</keyword>
<feature type="non-terminal residue" evidence="7">
    <location>
        <position position="614"/>
    </location>
</feature>
<evidence type="ECO:0000256" key="2">
    <source>
        <dbReference type="ARBA" id="ARBA00023015"/>
    </source>
</evidence>
<dbReference type="EMBL" id="CAJPIJ010000095">
    <property type="protein sequence ID" value="CAG1974147.1"/>
    <property type="molecule type" value="Genomic_DNA"/>
</dbReference>
<reference evidence="8" key="1">
    <citation type="submission" date="2019-04" db="EMBL/GenBank/DDBJ databases">
        <authorList>
            <person name="Melise S."/>
            <person name="Noan J."/>
            <person name="Okalmin O."/>
        </authorList>
    </citation>
    <scope>NUCLEOTIDE SEQUENCE</scope>
    <source>
        <strain evidence="8">FN9</strain>
    </source>
</reference>
<evidence type="ECO:0000256" key="6">
    <source>
        <dbReference type="SAM" id="MobiDB-lite"/>
    </source>
</evidence>
<dbReference type="GO" id="GO:0005634">
    <property type="term" value="C:nucleus"/>
    <property type="evidence" value="ECO:0007669"/>
    <property type="project" value="UniProtKB-SubCell"/>
</dbReference>
<name>A0A4U9ENI7_GIBZA</name>
<dbReference type="EMBL" id="CAAKMV010000121">
    <property type="protein sequence ID" value="VIO55686.1"/>
    <property type="molecule type" value="Genomic_DNA"/>
</dbReference>
<dbReference type="PANTHER" id="PTHR31845">
    <property type="entry name" value="FINGER DOMAIN PROTEIN, PUTATIVE-RELATED"/>
    <property type="match status" value="1"/>
</dbReference>
<proteinExistence type="predicted"/>
<protein>
    <recommendedName>
        <fullName evidence="10">Transcription factor domain-containing protein</fullName>
    </recommendedName>
</protein>
<reference evidence="7" key="2">
    <citation type="submission" date="2021-03" db="EMBL/GenBank/DDBJ databases">
        <authorList>
            <person name="Alouane T."/>
            <person name="Langin T."/>
            <person name="Bonhomme L."/>
        </authorList>
    </citation>
    <scope>NUCLEOTIDE SEQUENCE</scope>
    <source>
        <strain evidence="7">MDC_Fg202</strain>
    </source>
</reference>
<evidence type="ECO:0000313" key="9">
    <source>
        <dbReference type="Proteomes" id="UP000746612"/>
    </source>
</evidence>
<evidence type="ECO:0008006" key="10">
    <source>
        <dbReference type="Google" id="ProtNLM"/>
    </source>
</evidence>
<feature type="compositionally biased region" description="Polar residues" evidence="6">
    <location>
        <begin position="136"/>
        <end position="146"/>
    </location>
</feature>
<comment type="subcellular location">
    <subcellularLocation>
        <location evidence="1">Nucleus</location>
    </subcellularLocation>
</comment>
<keyword evidence="2" id="KW-0805">Transcription regulation</keyword>
<organism evidence="7 9">
    <name type="scientific">Gibberella zeae</name>
    <name type="common">Wheat head blight fungus</name>
    <name type="synonym">Fusarium graminearum</name>
    <dbReference type="NCBI Taxonomy" id="5518"/>
    <lineage>
        <taxon>Eukaryota</taxon>
        <taxon>Fungi</taxon>
        <taxon>Dikarya</taxon>
        <taxon>Ascomycota</taxon>
        <taxon>Pezizomycotina</taxon>
        <taxon>Sordariomycetes</taxon>
        <taxon>Hypocreomycetidae</taxon>
        <taxon>Hypocreales</taxon>
        <taxon>Nectriaceae</taxon>
        <taxon>Fusarium</taxon>
    </lineage>
</organism>
<feature type="region of interest" description="Disordered" evidence="6">
    <location>
        <begin position="121"/>
        <end position="146"/>
    </location>
</feature>
<dbReference type="Proteomes" id="UP000746612">
    <property type="component" value="Unassembled WGS sequence"/>
</dbReference>
<gene>
    <name evidence="8" type="ORF">FUG_LOCUS178994</name>
    <name evidence="7" type="ORF">MDCFG202_LOCUS127009</name>
</gene>
<dbReference type="GO" id="GO:0000976">
    <property type="term" value="F:transcription cis-regulatory region binding"/>
    <property type="evidence" value="ECO:0007669"/>
    <property type="project" value="TreeGrafter"/>
</dbReference>
<evidence type="ECO:0000256" key="1">
    <source>
        <dbReference type="ARBA" id="ARBA00004123"/>
    </source>
</evidence>
<keyword evidence="4" id="KW-0804">Transcription</keyword>
<evidence type="ECO:0000256" key="4">
    <source>
        <dbReference type="ARBA" id="ARBA00023163"/>
    </source>
</evidence>
<evidence type="ECO:0000256" key="5">
    <source>
        <dbReference type="ARBA" id="ARBA00023242"/>
    </source>
</evidence>